<organism evidence="4 5">
    <name type="scientific">Paraburkholderia xenovorans (strain LB400)</name>
    <dbReference type="NCBI Taxonomy" id="266265"/>
    <lineage>
        <taxon>Bacteria</taxon>
        <taxon>Pseudomonadati</taxon>
        <taxon>Pseudomonadota</taxon>
        <taxon>Betaproteobacteria</taxon>
        <taxon>Burkholderiales</taxon>
        <taxon>Burkholderiaceae</taxon>
        <taxon>Paraburkholderia</taxon>
    </lineage>
</organism>
<dbReference type="PANTHER" id="PTHR47628:SF1">
    <property type="entry name" value="ALIPHATIC AMIDASE EXPRESSION-REGULATING PROTEIN"/>
    <property type="match status" value="1"/>
</dbReference>
<dbReference type="Gene3D" id="3.40.50.2300">
    <property type="match status" value="2"/>
</dbReference>
<dbReference type="eggNOG" id="COG0683">
    <property type="taxonomic scope" value="Bacteria"/>
</dbReference>
<evidence type="ECO:0000256" key="2">
    <source>
        <dbReference type="ARBA" id="ARBA00022729"/>
    </source>
</evidence>
<dbReference type="STRING" id="266265.Bxe_C1255"/>
<feature type="domain" description="Leucine-binding protein" evidence="3">
    <location>
        <begin position="50"/>
        <end position="395"/>
    </location>
</feature>
<keyword evidence="2" id="KW-0732">Signal</keyword>
<dbReference type="EMBL" id="CP000272">
    <property type="protein sequence ID" value="ABE37115.1"/>
    <property type="molecule type" value="Genomic_DNA"/>
</dbReference>
<dbReference type="OrthoDB" id="5288800at2"/>
<dbReference type="RefSeq" id="WP_011494341.1">
    <property type="nucleotide sequence ID" value="NC_007953.1"/>
</dbReference>
<evidence type="ECO:0000313" key="4">
    <source>
        <dbReference type="EMBL" id="ABE37115.1"/>
    </source>
</evidence>
<reference evidence="4 5" key="1">
    <citation type="journal article" date="2006" name="Proc. Natl. Acad. Sci. U.S.A.">
        <title>Burkholderia xenovorans LB400 harbors a multi-replicon, 9.73-Mbp genome shaped for versatility.</title>
        <authorList>
            <person name="Chain P.S."/>
            <person name="Denef V.J."/>
            <person name="Konstantinidis K.T."/>
            <person name="Vergez L.M."/>
            <person name="Agullo L."/>
            <person name="Reyes V.L."/>
            <person name="Hauser L."/>
            <person name="Cordova M."/>
            <person name="Gomez L."/>
            <person name="Gonzalez M."/>
            <person name="Land M."/>
            <person name="Lao V."/>
            <person name="Larimer F."/>
            <person name="LiPuma J.J."/>
            <person name="Mahenthiralingam E."/>
            <person name="Malfatti S.A."/>
            <person name="Marx C.J."/>
            <person name="Parnell J.J."/>
            <person name="Ramette A."/>
            <person name="Richardson P."/>
            <person name="Seeger M."/>
            <person name="Smith D."/>
            <person name="Spilker T."/>
            <person name="Sul W.J."/>
            <person name="Tsoi T.V."/>
            <person name="Ulrich L.E."/>
            <person name="Zhulin I.B."/>
            <person name="Tiedje J.M."/>
        </authorList>
    </citation>
    <scope>NUCLEOTIDE SEQUENCE [LARGE SCALE GENOMIC DNA]</scope>
    <source>
        <strain evidence="4 5">LB400</strain>
    </source>
</reference>
<dbReference type="InterPro" id="IPR028082">
    <property type="entry name" value="Peripla_BP_I"/>
</dbReference>
<sequence length="415" mass="44664">MNKSKLRAPASLTNVSRRRWLSRMGWAAAAISTGPGSWVIPAAWGADAGPIKLGLATDITGAISYAGGADANVARLLVKQINAAGGLLGRPIELYIEDTASNETIAVANTRKLIQRDKVDIVIGGVTSATRNAIKDVIVNRGRTLYIYPQLYEGGENTPYLFVTGPTPAQQLDPLIPWLIANGGKRFALPGANYVWPHQLNAYARKVIQEHGGEVVLEEYYPLDQVDYGSTVNRIINEKVDVVLATIIPPGIGPFLKQLHTAGFLARGGRLSVPYYDENTLGISPKEDIEGLATSLDYFHAVTATDPVSARIQSEYDKAYPNSRYLLAAGSAATGTYRAIKLWEAAVTEAHSVERDPVAAALDHAKIAEGPGGPAEFVPGQRHVRLRIYTAEAKSGSYQIVQRSPGLLDPKPFAT</sequence>
<name>Q13FM4_PARXL</name>
<dbReference type="KEGG" id="bxb:DR64_8558"/>
<dbReference type="Proteomes" id="UP000001817">
    <property type="component" value="Chromosome 3"/>
</dbReference>
<protein>
    <submittedName>
        <fullName evidence="4">Amino acid/amide ABC transporter substrate-binding protein, HAAT family</fullName>
    </submittedName>
</protein>
<evidence type="ECO:0000259" key="3">
    <source>
        <dbReference type="Pfam" id="PF13458"/>
    </source>
</evidence>
<dbReference type="Pfam" id="PF13458">
    <property type="entry name" value="Peripla_BP_6"/>
    <property type="match status" value="1"/>
</dbReference>
<dbReference type="PANTHER" id="PTHR47628">
    <property type="match status" value="1"/>
</dbReference>
<comment type="similarity">
    <text evidence="1">Belongs to the leucine-binding protein family.</text>
</comment>
<evidence type="ECO:0000313" key="5">
    <source>
        <dbReference type="Proteomes" id="UP000001817"/>
    </source>
</evidence>
<keyword evidence="5" id="KW-1185">Reference proteome</keyword>
<dbReference type="KEGG" id="bxe:Bxe_C1255"/>
<dbReference type="PATRIC" id="fig|266265.5.peg.9006"/>
<dbReference type="InterPro" id="IPR006311">
    <property type="entry name" value="TAT_signal"/>
</dbReference>
<dbReference type="SUPFAM" id="SSF53822">
    <property type="entry name" value="Periplasmic binding protein-like I"/>
    <property type="match status" value="1"/>
</dbReference>
<dbReference type="AlphaFoldDB" id="Q13FM4"/>
<dbReference type="InterPro" id="IPR028081">
    <property type="entry name" value="Leu-bd"/>
</dbReference>
<gene>
    <name evidence="4" type="ORF">Bxe_C1255</name>
</gene>
<evidence type="ECO:0000256" key="1">
    <source>
        <dbReference type="ARBA" id="ARBA00010062"/>
    </source>
</evidence>
<proteinExistence type="inferred from homology"/>
<dbReference type="CDD" id="cd06331">
    <property type="entry name" value="PBP1_AmiC-like"/>
    <property type="match status" value="1"/>
</dbReference>
<dbReference type="PROSITE" id="PS51318">
    <property type="entry name" value="TAT"/>
    <property type="match status" value="1"/>
</dbReference>
<accession>Q13FM4</accession>